<name>A0A5B7DQ55_PORTR</name>
<evidence type="ECO:0000313" key="2">
    <source>
        <dbReference type="Proteomes" id="UP000324222"/>
    </source>
</evidence>
<sequence length="66" mass="7516">MRGRKYDVLREVWKSVAVPSIMYGMDFMAWNENELEKLKVGQNRAARMALNEPGYAAIKALRGNIG</sequence>
<gene>
    <name evidence="1" type="ORF">E2C01_016269</name>
</gene>
<organism evidence="1 2">
    <name type="scientific">Portunus trituberculatus</name>
    <name type="common">Swimming crab</name>
    <name type="synonym">Neptunus trituberculatus</name>
    <dbReference type="NCBI Taxonomy" id="210409"/>
    <lineage>
        <taxon>Eukaryota</taxon>
        <taxon>Metazoa</taxon>
        <taxon>Ecdysozoa</taxon>
        <taxon>Arthropoda</taxon>
        <taxon>Crustacea</taxon>
        <taxon>Multicrustacea</taxon>
        <taxon>Malacostraca</taxon>
        <taxon>Eumalacostraca</taxon>
        <taxon>Eucarida</taxon>
        <taxon>Decapoda</taxon>
        <taxon>Pleocyemata</taxon>
        <taxon>Brachyura</taxon>
        <taxon>Eubrachyura</taxon>
        <taxon>Portunoidea</taxon>
        <taxon>Portunidae</taxon>
        <taxon>Portuninae</taxon>
        <taxon>Portunus</taxon>
    </lineage>
</organism>
<accession>A0A5B7DQ55</accession>
<dbReference type="AlphaFoldDB" id="A0A5B7DQ55"/>
<proteinExistence type="predicted"/>
<dbReference type="Proteomes" id="UP000324222">
    <property type="component" value="Unassembled WGS sequence"/>
</dbReference>
<evidence type="ECO:0000313" key="1">
    <source>
        <dbReference type="EMBL" id="MPC23229.1"/>
    </source>
</evidence>
<reference evidence="1 2" key="1">
    <citation type="submission" date="2019-05" db="EMBL/GenBank/DDBJ databases">
        <title>Another draft genome of Portunus trituberculatus and its Hox gene families provides insights of decapod evolution.</title>
        <authorList>
            <person name="Jeong J.-H."/>
            <person name="Song I."/>
            <person name="Kim S."/>
            <person name="Choi T."/>
            <person name="Kim D."/>
            <person name="Ryu S."/>
            <person name="Kim W."/>
        </authorList>
    </citation>
    <scope>NUCLEOTIDE SEQUENCE [LARGE SCALE GENOMIC DNA]</scope>
    <source>
        <tissue evidence="1">Muscle</tissue>
    </source>
</reference>
<dbReference type="EMBL" id="VSRR010001180">
    <property type="protein sequence ID" value="MPC23229.1"/>
    <property type="molecule type" value="Genomic_DNA"/>
</dbReference>
<comment type="caution">
    <text evidence="1">The sequence shown here is derived from an EMBL/GenBank/DDBJ whole genome shotgun (WGS) entry which is preliminary data.</text>
</comment>
<protein>
    <submittedName>
        <fullName evidence="1">Uncharacterized protein</fullName>
    </submittedName>
</protein>
<keyword evidence="2" id="KW-1185">Reference proteome</keyword>